<comment type="caution">
    <text evidence="6">The sequence shown here is derived from an EMBL/GenBank/DDBJ whole genome shotgun (WGS) entry which is preliminary data.</text>
</comment>
<organism evidence="6 7">
    <name type="scientific">Microctonus aethiopoides</name>
    <dbReference type="NCBI Taxonomy" id="144406"/>
    <lineage>
        <taxon>Eukaryota</taxon>
        <taxon>Metazoa</taxon>
        <taxon>Ecdysozoa</taxon>
        <taxon>Arthropoda</taxon>
        <taxon>Hexapoda</taxon>
        <taxon>Insecta</taxon>
        <taxon>Pterygota</taxon>
        <taxon>Neoptera</taxon>
        <taxon>Endopterygota</taxon>
        <taxon>Hymenoptera</taxon>
        <taxon>Apocrita</taxon>
        <taxon>Ichneumonoidea</taxon>
        <taxon>Braconidae</taxon>
        <taxon>Euphorinae</taxon>
        <taxon>Microctonus</taxon>
    </lineage>
</organism>
<dbReference type="AlphaFoldDB" id="A0AA39KR21"/>
<evidence type="ECO:0000259" key="5">
    <source>
        <dbReference type="PROSITE" id="PS50089"/>
    </source>
</evidence>
<feature type="transmembrane region" description="Helical" evidence="4">
    <location>
        <begin position="6"/>
        <end position="24"/>
    </location>
</feature>
<dbReference type="Gene3D" id="3.30.40.10">
    <property type="entry name" value="Zinc/RING finger domain, C3HC4 (zinc finger)"/>
    <property type="match status" value="1"/>
</dbReference>
<evidence type="ECO:0000313" key="7">
    <source>
        <dbReference type="Proteomes" id="UP001168990"/>
    </source>
</evidence>
<dbReference type="SUPFAM" id="SSF57850">
    <property type="entry name" value="RING/U-box"/>
    <property type="match status" value="1"/>
</dbReference>
<sequence>MNPHAITVVGLLFGAIVGAGVFLYQKFSHQNNYQHQYQSETNRKQNNNQKNRNLTCPYCGLKVATGDYRLDCGHICHKSCHYDKPVGQRYCRFCRSSNEVDNEVPNSVTVGNNRSTASTSSETVRRRNYESSSKNCCYCDTPMTDNNNILKLDCGHSAHEECYETYSRMIKCMECTKQKLDKSLCDYV</sequence>
<gene>
    <name evidence="6" type="ORF">PV328_008559</name>
</gene>
<dbReference type="EMBL" id="JAQQBS010000003">
    <property type="protein sequence ID" value="KAK0170753.1"/>
    <property type="molecule type" value="Genomic_DNA"/>
</dbReference>
<dbReference type="InterPro" id="IPR001841">
    <property type="entry name" value="Znf_RING"/>
</dbReference>
<evidence type="ECO:0000256" key="3">
    <source>
        <dbReference type="PROSITE-ProRule" id="PRU00175"/>
    </source>
</evidence>
<keyword evidence="4" id="KW-0812">Transmembrane</keyword>
<keyword evidence="4" id="KW-1133">Transmembrane helix</keyword>
<accession>A0AA39KR21</accession>
<feature type="domain" description="RING-type" evidence="5">
    <location>
        <begin position="136"/>
        <end position="176"/>
    </location>
</feature>
<evidence type="ECO:0000256" key="4">
    <source>
        <dbReference type="SAM" id="Phobius"/>
    </source>
</evidence>
<dbReference type="InterPro" id="IPR013083">
    <property type="entry name" value="Znf_RING/FYVE/PHD"/>
</dbReference>
<keyword evidence="2" id="KW-0862">Zinc</keyword>
<evidence type="ECO:0000256" key="2">
    <source>
        <dbReference type="ARBA" id="ARBA00022833"/>
    </source>
</evidence>
<reference evidence="6" key="2">
    <citation type="submission" date="2023-03" db="EMBL/GenBank/DDBJ databases">
        <authorList>
            <person name="Inwood S.N."/>
            <person name="Skelly J.G."/>
            <person name="Guhlin J."/>
            <person name="Harrop T.W.R."/>
            <person name="Goldson S.G."/>
            <person name="Dearden P.K."/>
        </authorList>
    </citation>
    <scope>NUCLEOTIDE SEQUENCE</scope>
    <source>
        <strain evidence="6">Irish</strain>
        <tissue evidence="6">Whole body</tissue>
    </source>
</reference>
<keyword evidence="7" id="KW-1185">Reference proteome</keyword>
<dbReference type="GO" id="GO:0008270">
    <property type="term" value="F:zinc ion binding"/>
    <property type="evidence" value="ECO:0007669"/>
    <property type="project" value="UniProtKB-KW"/>
</dbReference>
<evidence type="ECO:0000256" key="1">
    <source>
        <dbReference type="ARBA" id="ARBA00022771"/>
    </source>
</evidence>
<protein>
    <recommendedName>
        <fullName evidence="5">RING-type domain-containing protein</fullName>
    </recommendedName>
</protein>
<keyword evidence="1 3" id="KW-0479">Metal-binding</keyword>
<name>A0AA39KR21_9HYME</name>
<keyword evidence="1 3" id="KW-0863">Zinc-finger</keyword>
<dbReference type="PROSITE" id="PS50089">
    <property type="entry name" value="ZF_RING_2"/>
    <property type="match status" value="1"/>
</dbReference>
<keyword evidence="4" id="KW-0472">Membrane</keyword>
<proteinExistence type="predicted"/>
<dbReference type="Proteomes" id="UP001168990">
    <property type="component" value="Unassembled WGS sequence"/>
</dbReference>
<reference evidence="6" key="1">
    <citation type="journal article" date="2023" name="bioRxiv">
        <title>Scaffold-level genome assemblies of two parasitoid biocontrol wasps reveal the parthenogenesis mechanism and an associated novel virus.</title>
        <authorList>
            <person name="Inwood S."/>
            <person name="Skelly J."/>
            <person name="Guhlin J."/>
            <person name="Harrop T."/>
            <person name="Goldson S."/>
            <person name="Dearden P."/>
        </authorList>
    </citation>
    <scope>NUCLEOTIDE SEQUENCE</scope>
    <source>
        <strain evidence="6">Irish</strain>
        <tissue evidence="6">Whole body</tissue>
    </source>
</reference>
<evidence type="ECO:0000313" key="6">
    <source>
        <dbReference type="EMBL" id="KAK0170753.1"/>
    </source>
</evidence>